<evidence type="ECO:0000313" key="9">
    <source>
        <dbReference type="Proteomes" id="UP000190888"/>
    </source>
</evidence>
<dbReference type="GO" id="GO:0015288">
    <property type="term" value="F:porin activity"/>
    <property type="evidence" value="ECO:0007669"/>
    <property type="project" value="TreeGrafter"/>
</dbReference>
<comment type="similarity">
    <text evidence="2">Belongs to the outer membrane factor (OMF) (TC 1.B.17) family.</text>
</comment>
<evidence type="ECO:0000256" key="4">
    <source>
        <dbReference type="ARBA" id="ARBA00022452"/>
    </source>
</evidence>
<dbReference type="SUPFAM" id="SSF56954">
    <property type="entry name" value="Outer membrane efflux proteins (OEP)"/>
    <property type="match status" value="1"/>
</dbReference>
<keyword evidence="6" id="KW-0472">Membrane</keyword>
<evidence type="ECO:0000256" key="6">
    <source>
        <dbReference type="ARBA" id="ARBA00023136"/>
    </source>
</evidence>
<keyword evidence="5" id="KW-0812">Transmembrane</keyword>
<keyword evidence="4" id="KW-1134">Transmembrane beta strand</keyword>
<dbReference type="Proteomes" id="UP000190888">
    <property type="component" value="Unassembled WGS sequence"/>
</dbReference>
<keyword evidence="9" id="KW-1185">Reference proteome</keyword>
<dbReference type="PANTHER" id="PTHR30026:SF20">
    <property type="entry name" value="OUTER MEMBRANE PROTEIN TOLC"/>
    <property type="match status" value="1"/>
</dbReference>
<dbReference type="AlphaFoldDB" id="A0A1T4RXE9"/>
<dbReference type="GO" id="GO:0015562">
    <property type="term" value="F:efflux transmembrane transporter activity"/>
    <property type="evidence" value="ECO:0007669"/>
    <property type="project" value="InterPro"/>
</dbReference>
<dbReference type="OrthoDB" id="9791261at2"/>
<proteinExistence type="inferred from homology"/>
<keyword evidence="3" id="KW-0813">Transport</keyword>
<evidence type="ECO:0000256" key="2">
    <source>
        <dbReference type="ARBA" id="ARBA00007613"/>
    </source>
</evidence>
<dbReference type="GO" id="GO:0009279">
    <property type="term" value="C:cell outer membrane"/>
    <property type="evidence" value="ECO:0007669"/>
    <property type="project" value="UniProtKB-SubCell"/>
</dbReference>
<evidence type="ECO:0000256" key="1">
    <source>
        <dbReference type="ARBA" id="ARBA00004442"/>
    </source>
</evidence>
<dbReference type="EMBL" id="FUWH01000016">
    <property type="protein sequence ID" value="SKA20689.1"/>
    <property type="molecule type" value="Genomic_DNA"/>
</dbReference>
<organism evidence="8 9">
    <name type="scientific">Sediminibacterium ginsengisoli</name>
    <dbReference type="NCBI Taxonomy" id="413434"/>
    <lineage>
        <taxon>Bacteria</taxon>
        <taxon>Pseudomonadati</taxon>
        <taxon>Bacteroidota</taxon>
        <taxon>Chitinophagia</taxon>
        <taxon>Chitinophagales</taxon>
        <taxon>Chitinophagaceae</taxon>
        <taxon>Sediminibacterium</taxon>
    </lineage>
</organism>
<accession>A0A1T4RXE9</accession>
<keyword evidence="7" id="KW-0998">Cell outer membrane</keyword>
<dbReference type="Gene3D" id="1.20.1600.10">
    <property type="entry name" value="Outer membrane efflux proteins (OEP)"/>
    <property type="match status" value="1"/>
</dbReference>
<evidence type="ECO:0000256" key="3">
    <source>
        <dbReference type="ARBA" id="ARBA00022448"/>
    </source>
</evidence>
<dbReference type="PANTHER" id="PTHR30026">
    <property type="entry name" value="OUTER MEMBRANE PROTEIN TOLC"/>
    <property type="match status" value="1"/>
</dbReference>
<dbReference type="GO" id="GO:1990281">
    <property type="term" value="C:efflux pump complex"/>
    <property type="evidence" value="ECO:0007669"/>
    <property type="project" value="TreeGrafter"/>
</dbReference>
<dbReference type="Pfam" id="PF02321">
    <property type="entry name" value="OEP"/>
    <property type="match status" value="1"/>
</dbReference>
<evidence type="ECO:0000256" key="7">
    <source>
        <dbReference type="ARBA" id="ARBA00023237"/>
    </source>
</evidence>
<dbReference type="InterPro" id="IPR051906">
    <property type="entry name" value="TolC-like"/>
</dbReference>
<protein>
    <submittedName>
        <fullName evidence="8">Outer membrane protein, cobalt-zinc-cadmium efflux system</fullName>
    </submittedName>
</protein>
<sequence length="436" mass="50023">MLPTRVWGWHAILRGSVGIFMLLLLCAPLCAQNDRTDTLRLSLPDAERIFMEKNLDLVASRYSIDASKALIEQAKYWDNPVLQTDQNIYANGKFFAHGKDANGDLQGQYFIQIQQLIKTAGKRGKLIDMATTNARINELQFNDLMRNLKYQLRSSYYTMEQLWNIHRLYQEQLTHIRQLFTAMQAQEKAGNTARKDLLRIQALQLSVQQDLADNDAQLANVQTDLRILLQLEGNQFIVAAATDAGSQVPLMVLDDLIATAKQNNPAYALQQSQILYQQQNLRYQKALRSPDITLGPEYDHNSNYAPHYVGLSVSLPLNIFNKNQGNIKAANFNVKQEETNLLQVTQQMNSNITNALNKLYITQKAAGTEQTDFYSEYNRMFGNVTESYRNRQINLLEFIDFSDAYREARLKLLQQQLNLRLAKEELNYQVGKDVIR</sequence>
<dbReference type="InterPro" id="IPR003423">
    <property type="entry name" value="OMP_efflux"/>
</dbReference>
<dbReference type="RefSeq" id="WP_078832869.1">
    <property type="nucleotide sequence ID" value="NZ_FUWH01000016.1"/>
</dbReference>
<reference evidence="8 9" key="1">
    <citation type="submission" date="2017-02" db="EMBL/GenBank/DDBJ databases">
        <authorList>
            <person name="Peterson S.W."/>
        </authorList>
    </citation>
    <scope>NUCLEOTIDE SEQUENCE [LARGE SCALE GENOMIC DNA]</scope>
    <source>
        <strain evidence="8 9">DSM 22335</strain>
    </source>
</reference>
<evidence type="ECO:0000256" key="5">
    <source>
        <dbReference type="ARBA" id="ARBA00022692"/>
    </source>
</evidence>
<name>A0A1T4RXE9_9BACT</name>
<evidence type="ECO:0000313" key="8">
    <source>
        <dbReference type="EMBL" id="SKA20689.1"/>
    </source>
</evidence>
<comment type="subcellular location">
    <subcellularLocation>
        <location evidence="1">Cell outer membrane</location>
    </subcellularLocation>
</comment>
<gene>
    <name evidence="8" type="ORF">SAMN04488132_11619</name>
</gene>
<dbReference type="STRING" id="413434.SAMN04488132_11619"/>